<reference evidence="2 3" key="1">
    <citation type="submission" date="2023-03" db="EMBL/GenBank/DDBJ databases">
        <title>Bacillus Genome Sequencing.</title>
        <authorList>
            <person name="Dunlap C."/>
        </authorList>
    </citation>
    <scope>NUCLEOTIDE SEQUENCE [LARGE SCALE GENOMIC DNA]</scope>
    <source>
        <strain evidence="2 3">BD-533</strain>
    </source>
</reference>
<name>A0ABU6G807_9BACL</name>
<feature type="transmembrane region" description="Helical" evidence="1">
    <location>
        <begin position="6"/>
        <end position="23"/>
    </location>
</feature>
<keyword evidence="1" id="KW-0812">Transmembrane</keyword>
<dbReference type="Pfam" id="PF04307">
    <property type="entry name" value="YdjM"/>
    <property type="match status" value="1"/>
</dbReference>
<dbReference type="EMBL" id="JARLKY010000056">
    <property type="protein sequence ID" value="MEC0229769.1"/>
    <property type="molecule type" value="Genomic_DNA"/>
</dbReference>
<keyword evidence="1" id="KW-1133">Transmembrane helix</keyword>
<feature type="transmembrane region" description="Helical" evidence="1">
    <location>
        <begin position="124"/>
        <end position="146"/>
    </location>
</feature>
<dbReference type="InterPro" id="IPR007404">
    <property type="entry name" value="YdjM-like"/>
</dbReference>
<proteinExistence type="predicted"/>
<keyword evidence="3" id="KW-1185">Reference proteome</keyword>
<feature type="transmembrane region" description="Helical" evidence="1">
    <location>
        <begin position="153"/>
        <end position="170"/>
    </location>
</feature>
<evidence type="ECO:0008006" key="4">
    <source>
        <dbReference type="Google" id="ProtNLM"/>
    </source>
</evidence>
<protein>
    <recommendedName>
        <fullName evidence="4">Metal-dependent hydrolase</fullName>
    </recommendedName>
</protein>
<gene>
    <name evidence="2" type="ORF">P4I72_21810</name>
</gene>
<comment type="caution">
    <text evidence="2">The sequence shown here is derived from an EMBL/GenBank/DDBJ whole genome shotgun (WGS) entry which is preliminary data.</text>
</comment>
<evidence type="ECO:0000256" key="1">
    <source>
        <dbReference type="SAM" id="Phobius"/>
    </source>
</evidence>
<feature type="transmembrane region" description="Helical" evidence="1">
    <location>
        <begin position="35"/>
        <end position="57"/>
    </location>
</feature>
<dbReference type="Proteomes" id="UP001338137">
    <property type="component" value="Unassembled WGS sequence"/>
</dbReference>
<sequence>MVLFGHVLTHMLVSASLVILILDRNSNTSTIRRRLFFIISGSIAGVLPDILGPGTVYTWSHSIFLSPILVIPLVLVSRIVYKDKSLIRVWLSFTTALIIGHLLVDYLGHEVALFFPLSKMEISASILLLGDPWIWLPLAVGVLIVFISPKRLLVLYTVLIIVFVYTGLRVCSKVNTEALIKSLHPDQSSTQYVVIPRTSNLIEELNPLDWLSWSFEVIGEYRVITGSVPLFGGSANTNFNVIFPHVGIITNVNNIVYRKGSSNTEQYFSVNYETYYNQQHYILANDSTHELVFALLDDKWIEVNGQLKETLITYMSMKLIDKR</sequence>
<evidence type="ECO:0000313" key="3">
    <source>
        <dbReference type="Proteomes" id="UP001338137"/>
    </source>
</evidence>
<dbReference type="RefSeq" id="WP_326073842.1">
    <property type="nucleotide sequence ID" value="NZ_JARLKY010000056.1"/>
</dbReference>
<feature type="transmembrane region" description="Helical" evidence="1">
    <location>
        <begin position="63"/>
        <end position="81"/>
    </location>
</feature>
<evidence type="ECO:0000313" key="2">
    <source>
        <dbReference type="EMBL" id="MEC0229769.1"/>
    </source>
</evidence>
<accession>A0ABU6G807</accession>
<feature type="transmembrane region" description="Helical" evidence="1">
    <location>
        <begin position="86"/>
        <end position="104"/>
    </location>
</feature>
<keyword evidence="1" id="KW-0472">Membrane</keyword>
<organism evidence="2 3">
    <name type="scientific">Paenibacillus alba</name>
    <dbReference type="NCBI Taxonomy" id="1197127"/>
    <lineage>
        <taxon>Bacteria</taxon>
        <taxon>Bacillati</taxon>
        <taxon>Bacillota</taxon>
        <taxon>Bacilli</taxon>
        <taxon>Bacillales</taxon>
        <taxon>Paenibacillaceae</taxon>
        <taxon>Paenibacillus</taxon>
    </lineage>
</organism>